<dbReference type="InterPro" id="IPR018958">
    <property type="entry name" value="Knr4/Smi1-like_dom"/>
</dbReference>
<protein>
    <recommendedName>
        <fullName evidence="1">Knr4/Smi1-like domain-containing protein</fullName>
    </recommendedName>
</protein>
<dbReference type="SMART" id="SM00860">
    <property type="entry name" value="SMI1_KNR4"/>
    <property type="match status" value="1"/>
</dbReference>
<keyword evidence="3" id="KW-1185">Reference proteome</keyword>
<feature type="domain" description="Knr4/Smi1-like" evidence="1">
    <location>
        <begin position="14"/>
        <end position="120"/>
    </location>
</feature>
<dbReference type="InterPro" id="IPR037883">
    <property type="entry name" value="Knr4/Smi1-like_sf"/>
</dbReference>
<reference evidence="2" key="2">
    <citation type="submission" date="2020-09" db="EMBL/GenBank/DDBJ databases">
        <authorList>
            <person name="Sun Q."/>
            <person name="Kim S."/>
        </authorList>
    </citation>
    <scope>NUCLEOTIDE SEQUENCE</scope>
    <source>
        <strain evidence="2">KCTC 12988</strain>
    </source>
</reference>
<comment type="caution">
    <text evidence="2">The sequence shown here is derived from an EMBL/GenBank/DDBJ whole genome shotgun (WGS) entry which is preliminary data.</text>
</comment>
<reference evidence="2" key="1">
    <citation type="journal article" date="2014" name="Int. J. Syst. Evol. Microbiol.">
        <title>Complete genome sequence of Corynebacterium casei LMG S-19264T (=DSM 44701T), isolated from a smear-ripened cheese.</title>
        <authorList>
            <consortium name="US DOE Joint Genome Institute (JGI-PGF)"/>
            <person name="Walter F."/>
            <person name="Albersmeier A."/>
            <person name="Kalinowski J."/>
            <person name="Ruckert C."/>
        </authorList>
    </citation>
    <scope>NUCLEOTIDE SEQUENCE</scope>
    <source>
        <strain evidence="2">KCTC 12988</strain>
    </source>
</reference>
<name>A0A918TSQ4_9BACT</name>
<evidence type="ECO:0000259" key="1">
    <source>
        <dbReference type="SMART" id="SM00860"/>
    </source>
</evidence>
<dbReference type="SUPFAM" id="SSF160631">
    <property type="entry name" value="SMI1/KNR4-like"/>
    <property type="match status" value="1"/>
</dbReference>
<dbReference type="Pfam" id="PF09346">
    <property type="entry name" value="SMI1_KNR4"/>
    <property type="match status" value="1"/>
</dbReference>
<proteinExistence type="predicted"/>
<accession>A0A918TSQ4</accession>
<gene>
    <name evidence="2" type="ORF">GCM10007100_31550</name>
</gene>
<dbReference type="AlphaFoldDB" id="A0A918TSQ4"/>
<dbReference type="Gene3D" id="1.25.40.20">
    <property type="entry name" value="Ankyrin repeat-containing domain"/>
    <property type="match status" value="1"/>
</dbReference>
<dbReference type="EMBL" id="BMXI01000014">
    <property type="protein sequence ID" value="GHC61796.1"/>
    <property type="molecule type" value="Genomic_DNA"/>
</dbReference>
<sequence>MAARKRYLSDHFGPIAEDDVCALESAIGASLPGSYRSFLLKENGGHARLRTEDFASLLFFGIYDGPNDLKTHWGESRDRYKKSILPIGQDLNEDHILLDLKSGRLHIEGQVHDFEIYLTTQLVQIEQTDSIEELISDSRLDRISELLDSGELDLNEEARFGYTLIQYATFCGLHDVVEFFADRGASPSSCLYIMLDTGFCSLHTIKCLLRNGADPHEKGKEGKTVFDLDSPWIEDVIEQYAALKSDPRDS</sequence>
<organism evidence="2 3">
    <name type="scientific">Roseibacillus persicicus</name>
    <dbReference type="NCBI Taxonomy" id="454148"/>
    <lineage>
        <taxon>Bacteria</taxon>
        <taxon>Pseudomonadati</taxon>
        <taxon>Verrucomicrobiota</taxon>
        <taxon>Verrucomicrobiia</taxon>
        <taxon>Verrucomicrobiales</taxon>
        <taxon>Verrucomicrobiaceae</taxon>
        <taxon>Roseibacillus</taxon>
    </lineage>
</organism>
<dbReference type="Proteomes" id="UP000644507">
    <property type="component" value="Unassembled WGS sequence"/>
</dbReference>
<evidence type="ECO:0000313" key="3">
    <source>
        <dbReference type="Proteomes" id="UP000644507"/>
    </source>
</evidence>
<evidence type="ECO:0000313" key="2">
    <source>
        <dbReference type="EMBL" id="GHC61796.1"/>
    </source>
</evidence>
<dbReference type="InterPro" id="IPR036770">
    <property type="entry name" value="Ankyrin_rpt-contain_sf"/>
</dbReference>
<dbReference type="RefSeq" id="WP_189572001.1">
    <property type="nucleotide sequence ID" value="NZ_BMXI01000014.1"/>
</dbReference>
<dbReference type="SUPFAM" id="SSF48403">
    <property type="entry name" value="Ankyrin repeat"/>
    <property type="match status" value="1"/>
</dbReference>
<dbReference type="Gene3D" id="3.40.1580.10">
    <property type="entry name" value="SMI1/KNR4-like"/>
    <property type="match status" value="1"/>
</dbReference>